<dbReference type="CDD" id="cd07990">
    <property type="entry name" value="LPLAT_LCLAT1-like"/>
    <property type="match status" value="1"/>
</dbReference>
<dbReference type="PANTHER" id="PTHR10983:SF16">
    <property type="entry name" value="LYSOCARDIOLIPIN ACYLTRANSFERASE 1"/>
    <property type="match status" value="1"/>
</dbReference>
<dbReference type="KEGG" id="rgl:CS053_05520"/>
<organism evidence="3 4">
    <name type="scientific">Rhodanobacter glycinis</name>
    <dbReference type="NCBI Taxonomy" id="582702"/>
    <lineage>
        <taxon>Bacteria</taxon>
        <taxon>Pseudomonadati</taxon>
        <taxon>Pseudomonadota</taxon>
        <taxon>Gammaproteobacteria</taxon>
        <taxon>Lysobacterales</taxon>
        <taxon>Rhodanobacteraceae</taxon>
        <taxon>Rhodanobacter</taxon>
    </lineage>
</organism>
<keyword evidence="3" id="KW-0808">Transferase</keyword>
<dbReference type="SUPFAM" id="SSF69593">
    <property type="entry name" value="Glycerol-3-phosphate (1)-acyltransferase"/>
    <property type="match status" value="1"/>
</dbReference>
<dbReference type="InterPro" id="IPR002123">
    <property type="entry name" value="Plipid/glycerol_acylTrfase"/>
</dbReference>
<evidence type="ECO:0000313" key="4">
    <source>
        <dbReference type="Proteomes" id="UP000321807"/>
    </source>
</evidence>
<evidence type="ECO:0000313" key="3">
    <source>
        <dbReference type="EMBL" id="QEE24024.1"/>
    </source>
</evidence>
<dbReference type="Pfam" id="PF01553">
    <property type="entry name" value="Acyltransferase"/>
    <property type="match status" value="1"/>
</dbReference>
<name>A0A5B9DY04_9GAMM</name>
<dbReference type="PANTHER" id="PTHR10983">
    <property type="entry name" value="1-ACYLGLYCEROL-3-PHOSPHATE ACYLTRANSFERASE-RELATED"/>
    <property type="match status" value="1"/>
</dbReference>
<reference evidence="3 4" key="1">
    <citation type="submission" date="2019-08" db="EMBL/GenBank/DDBJ databases">
        <title>Complete genome sequence of Rhodanobacter glycinis strain T01E-68 isolated from tomato root.</title>
        <authorList>
            <person name="Weon H.-Y."/>
            <person name="Lee S.A."/>
        </authorList>
    </citation>
    <scope>NUCLEOTIDE SEQUENCE [LARGE SCALE GENOMIC DNA]</scope>
    <source>
        <strain evidence="3 4">T01E-68</strain>
    </source>
</reference>
<gene>
    <name evidence="3" type="ORF">CS053_05520</name>
</gene>
<keyword evidence="3" id="KW-0012">Acyltransferase</keyword>
<dbReference type="EMBL" id="CP042807">
    <property type="protein sequence ID" value="QEE24024.1"/>
    <property type="molecule type" value="Genomic_DNA"/>
</dbReference>
<dbReference type="NCBIfam" id="NF010621">
    <property type="entry name" value="PRK14014.1"/>
    <property type="match status" value="1"/>
</dbReference>
<feature type="domain" description="Phospholipid/glycerol acyltransferase" evidence="2">
    <location>
        <begin position="89"/>
        <end position="231"/>
    </location>
</feature>
<dbReference type="AlphaFoldDB" id="A0A5B9DY04"/>
<keyword evidence="1" id="KW-1133">Transmembrane helix</keyword>
<protein>
    <submittedName>
        <fullName evidence="3">Acyltransferase</fullName>
    </submittedName>
</protein>
<dbReference type="RefSeq" id="WP_147626699.1">
    <property type="nucleotide sequence ID" value="NZ_CP042807.1"/>
</dbReference>
<feature type="transmembrane region" description="Helical" evidence="1">
    <location>
        <begin position="12"/>
        <end position="35"/>
    </location>
</feature>
<accession>A0A5B9DY04</accession>
<dbReference type="Proteomes" id="UP000321807">
    <property type="component" value="Chromosome"/>
</dbReference>
<keyword evidence="1" id="KW-0472">Membrane</keyword>
<sequence length="304" mass="34891">MFASLPRLIRVPLVVLLLTVNVVVHVLLLFALTLVKLVLPWRAARSACSHGLVAIAESWIGFNNLLFDLFTRIRWQVEGLDGLRPDGNYLVLCNHQSWVDIPVLQKVFNRRIPFLRFFLKQQLIWVPLLGPAWWALDFPFMKRYSRETLERHPELRGKDMEATRRACEKFRRMQVSVMNFAEGTRFTPAKHDAQASPYRHLLRPKAGGLAFVLDAMGDALHAILDVSIVYPEGPCSMKDLVAGRVHEVRVHVSERPIEASLRGDYEADPVFREHFQTWVNELWRAKDACIERMSGPASETTRGD</sequence>
<proteinExistence type="predicted"/>
<dbReference type="SMART" id="SM00563">
    <property type="entry name" value="PlsC"/>
    <property type="match status" value="1"/>
</dbReference>
<keyword evidence="1" id="KW-0812">Transmembrane</keyword>
<evidence type="ECO:0000259" key="2">
    <source>
        <dbReference type="SMART" id="SM00563"/>
    </source>
</evidence>
<evidence type="ECO:0000256" key="1">
    <source>
        <dbReference type="SAM" id="Phobius"/>
    </source>
</evidence>
<dbReference type="GO" id="GO:0016746">
    <property type="term" value="F:acyltransferase activity"/>
    <property type="evidence" value="ECO:0007669"/>
    <property type="project" value="UniProtKB-KW"/>
</dbReference>